<dbReference type="InterPro" id="IPR026039">
    <property type="entry name" value="YfgM"/>
</dbReference>
<evidence type="ECO:0000256" key="4">
    <source>
        <dbReference type="ARBA" id="ARBA00022989"/>
    </source>
</evidence>
<gene>
    <name evidence="11" type="ORF">A9E74_01968</name>
</gene>
<keyword evidence="4 9" id="KW-1133">Transmembrane helix</keyword>
<evidence type="ECO:0000256" key="9">
    <source>
        <dbReference type="SAM" id="Phobius"/>
    </source>
</evidence>
<organism evidence="11 12">
    <name type="scientific">Methylophaga muralis</name>
    <dbReference type="NCBI Taxonomy" id="291169"/>
    <lineage>
        <taxon>Bacteria</taxon>
        <taxon>Pseudomonadati</taxon>
        <taxon>Pseudomonadota</taxon>
        <taxon>Gammaproteobacteria</taxon>
        <taxon>Thiotrichales</taxon>
        <taxon>Piscirickettsiaceae</taxon>
        <taxon>Methylophaga</taxon>
    </lineage>
</organism>
<evidence type="ECO:0000256" key="3">
    <source>
        <dbReference type="ARBA" id="ARBA00022692"/>
    </source>
</evidence>
<dbReference type="EMBL" id="MCRI01000022">
    <property type="protein sequence ID" value="ODN66320.1"/>
    <property type="molecule type" value="Genomic_DNA"/>
</dbReference>
<accession>A0A1E3GQL0</accession>
<proteinExistence type="inferred from homology"/>
<dbReference type="RefSeq" id="WP_069296392.1">
    <property type="nucleotide sequence ID" value="NZ_MCRI01000022.1"/>
</dbReference>
<dbReference type="GO" id="GO:0044877">
    <property type="term" value="F:protein-containing complex binding"/>
    <property type="evidence" value="ECO:0007669"/>
    <property type="project" value="InterPro"/>
</dbReference>
<dbReference type="PANTHER" id="PTHR38035">
    <property type="entry name" value="UPF0070 PROTEIN YFGM"/>
    <property type="match status" value="1"/>
</dbReference>
<dbReference type="Gene3D" id="1.25.40.10">
    <property type="entry name" value="Tetratricopeptide repeat domain"/>
    <property type="match status" value="1"/>
</dbReference>
<sequence length="213" mass="23688">MDIYASDDEKGEAIKNWWRENGRSVVTGVVLGGAVIFGGRYWINFQQAKTEQAAAMYQQVQFNISEADLTAAEDLTQELMQSHSKTPYAAFAAIELAAEQVRNDQAAAALEYLKWTADKAKLTGQKDLARLRMVRVLVDQGEYEQAMQLAQQPASAGFTSLFAELEGDIHLVQENKAEAYEAYRNAISSMDADDPRKILLEMKRDDAAVINEG</sequence>
<evidence type="ECO:0000313" key="11">
    <source>
        <dbReference type="EMBL" id="ODN66320.1"/>
    </source>
</evidence>
<evidence type="ECO:0000256" key="7">
    <source>
        <dbReference type="ARBA" id="ARBA00024197"/>
    </source>
</evidence>
<dbReference type="PIRSF" id="PIRSF006170">
    <property type="entry name" value="YfgM"/>
    <property type="match status" value="1"/>
</dbReference>
<dbReference type="STRING" id="291169.A9E74_01968"/>
<comment type="subcellular location">
    <subcellularLocation>
        <location evidence="1">Cell membrane</location>
        <topology evidence="1">Single-pass type II membrane protein</topology>
    </subcellularLocation>
</comment>
<keyword evidence="5 9" id="KW-0472">Membrane</keyword>
<keyword evidence="3 9" id="KW-0812">Transmembrane</keyword>
<keyword evidence="2" id="KW-1003">Cell membrane</keyword>
<name>A0A1E3GQL0_9GAMM</name>
<comment type="caution">
    <text evidence="11">The sequence shown here is derived from an EMBL/GenBank/DDBJ whole genome shotgun (WGS) entry which is preliminary data.</text>
</comment>
<dbReference type="PANTHER" id="PTHR38035:SF1">
    <property type="entry name" value="ANCILLARY SECYEG TRANSLOCON SUBUNIT"/>
    <property type="match status" value="1"/>
</dbReference>
<evidence type="ECO:0000256" key="2">
    <source>
        <dbReference type="ARBA" id="ARBA00022475"/>
    </source>
</evidence>
<protein>
    <recommendedName>
        <fullName evidence="8">Ancillary SecYEG translocon subunit</fullName>
    </recommendedName>
</protein>
<dbReference type="InterPro" id="IPR011990">
    <property type="entry name" value="TPR-like_helical_dom_sf"/>
</dbReference>
<dbReference type="PATRIC" id="fig|291169.3.peg.1977"/>
<dbReference type="GO" id="GO:0005886">
    <property type="term" value="C:plasma membrane"/>
    <property type="evidence" value="ECO:0007669"/>
    <property type="project" value="UniProtKB-SubCell"/>
</dbReference>
<dbReference type="Pfam" id="PF09976">
    <property type="entry name" value="TPR_21"/>
    <property type="match status" value="1"/>
</dbReference>
<feature type="domain" description="Ancillary SecYEG translocon subunit/Cell division coordinator CpoB TPR" evidence="10">
    <location>
        <begin position="15"/>
        <end position="207"/>
    </location>
</feature>
<comment type="similarity">
    <text evidence="7">Belongs to the YfgM family.</text>
</comment>
<dbReference type="InterPro" id="IPR018704">
    <property type="entry name" value="SecYEG/CpoB_TPR"/>
</dbReference>
<evidence type="ECO:0000256" key="6">
    <source>
        <dbReference type="ARBA" id="ARBA00023186"/>
    </source>
</evidence>
<keyword evidence="6" id="KW-0143">Chaperone</keyword>
<evidence type="ECO:0000259" key="10">
    <source>
        <dbReference type="Pfam" id="PF09976"/>
    </source>
</evidence>
<dbReference type="Proteomes" id="UP000094379">
    <property type="component" value="Unassembled WGS sequence"/>
</dbReference>
<reference evidence="11 12" key="1">
    <citation type="submission" date="2016-07" db="EMBL/GenBank/DDBJ databases">
        <title>Draft Genome Sequence of Methylophaga muralis Bur 1.</title>
        <authorList>
            <person name="Vasilenko O.V."/>
            <person name="Doronina N.V."/>
            <person name="Shmareva M.N."/>
            <person name="Tarlachkov S.V."/>
            <person name="Mustakhimov I."/>
            <person name="Trotsenko Y.A."/>
        </authorList>
    </citation>
    <scope>NUCLEOTIDE SEQUENCE [LARGE SCALE GENOMIC DNA]</scope>
    <source>
        <strain evidence="11 12">Bur 1</strain>
    </source>
</reference>
<evidence type="ECO:0000256" key="5">
    <source>
        <dbReference type="ARBA" id="ARBA00023136"/>
    </source>
</evidence>
<dbReference type="AlphaFoldDB" id="A0A1E3GQL0"/>
<evidence type="ECO:0000313" key="12">
    <source>
        <dbReference type="Proteomes" id="UP000094379"/>
    </source>
</evidence>
<evidence type="ECO:0000256" key="8">
    <source>
        <dbReference type="ARBA" id="ARBA00024235"/>
    </source>
</evidence>
<keyword evidence="12" id="KW-1185">Reference proteome</keyword>
<evidence type="ECO:0000256" key="1">
    <source>
        <dbReference type="ARBA" id="ARBA00004401"/>
    </source>
</evidence>
<feature type="transmembrane region" description="Helical" evidence="9">
    <location>
        <begin position="25"/>
        <end position="43"/>
    </location>
</feature>